<dbReference type="STRING" id="246404.A0A507FNQ8"/>
<dbReference type="AlphaFoldDB" id="A0A507FNQ8"/>
<gene>
    <name evidence="2" type="ORF">CcCBS67573_g02069</name>
</gene>
<dbReference type="Gene3D" id="2.30.110.10">
    <property type="entry name" value="Electron Transport, Fmn-binding Protein, Chain A"/>
    <property type="match status" value="1"/>
</dbReference>
<dbReference type="InterPro" id="IPR053310">
    <property type="entry name" value="Flavoredoxin-like"/>
</dbReference>
<dbReference type="OrthoDB" id="2145000at2759"/>
<feature type="region of interest" description="Disordered" evidence="1">
    <location>
        <begin position="142"/>
        <end position="163"/>
    </location>
</feature>
<protein>
    <submittedName>
        <fullName evidence="2">Uncharacterized protein</fullName>
    </submittedName>
</protein>
<dbReference type="PANTHER" id="PTHR43241:SF1">
    <property type="entry name" value="FLAVIN REDUCTASE LIKE DOMAIN-CONTAINING PROTEIN"/>
    <property type="match status" value="1"/>
</dbReference>
<dbReference type="EMBL" id="QEAP01000040">
    <property type="protein sequence ID" value="TPX76657.1"/>
    <property type="molecule type" value="Genomic_DNA"/>
</dbReference>
<evidence type="ECO:0000256" key="1">
    <source>
        <dbReference type="SAM" id="MobiDB-lite"/>
    </source>
</evidence>
<reference evidence="2 3" key="1">
    <citation type="journal article" date="2019" name="Sci. Rep.">
        <title>Comparative genomics of chytrid fungi reveal insights into the obligate biotrophic and pathogenic lifestyle of Synchytrium endobioticum.</title>
        <authorList>
            <person name="van de Vossenberg B.T.L.H."/>
            <person name="Warris S."/>
            <person name="Nguyen H.D.T."/>
            <person name="van Gent-Pelzer M.P.E."/>
            <person name="Joly D.L."/>
            <person name="van de Geest H.C."/>
            <person name="Bonants P.J.M."/>
            <person name="Smith D.S."/>
            <person name="Levesque C.A."/>
            <person name="van der Lee T.A.J."/>
        </authorList>
    </citation>
    <scope>NUCLEOTIDE SEQUENCE [LARGE SCALE GENOMIC DNA]</scope>
    <source>
        <strain evidence="2 3">CBS 675.73</strain>
    </source>
</reference>
<organism evidence="2 3">
    <name type="scientific">Chytriomyces confervae</name>
    <dbReference type="NCBI Taxonomy" id="246404"/>
    <lineage>
        <taxon>Eukaryota</taxon>
        <taxon>Fungi</taxon>
        <taxon>Fungi incertae sedis</taxon>
        <taxon>Chytridiomycota</taxon>
        <taxon>Chytridiomycota incertae sedis</taxon>
        <taxon>Chytridiomycetes</taxon>
        <taxon>Chytridiales</taxon>
        <taxon>Chytriomycetaceae</taxon>
        <taxon>Chytriomyces</taxon>
    </lineage>
</organism>
<dbReference type="Proteomes" id="UP000320333">
    <property type="component" value="Unassembled WGS sequence"/>
</dbReference>
<evidence type="ECO:0000313" key="3">
    <source>
        <dbReference type="Proteomes" id="UP000320333"/>
    </source>
</evidence>
<proteinExistence type="predicted"/>
<comment type="caution">
    <text evidence="2">The sequence shown here is derived from an EMBL/GenBank/DDBJ whole genome shotgun (WGS) entry which is preliminary data.</text>
</comment>
<accession>A0A507FNQ8</accession>
<dbReference type="PANTHER" id="PTHR43241">
    <property type="entry name" value="FLAVIN REDUCTASE DOMAIN PROTEIN"/>
    <property type="match status" value="1"/>
</dbReference>
<name>A0A507FNQ8_9FUNG</name>
<evidence type="ECO:0000313" key="2">
    <source>
        <dbReference type="EMBL" id="TPX76657.1"/>
    </source>
</evidence>
<sequence>MTGTVQVPKPMLSRMLYANPVCLLTTTSAPTPATILPPANEPAQPSLTETNVMTISWLTPVDNNGHFIASMNKGRYSAELLLSRIHGLDYSNAFFTLSVPVHGSEKLVVDVGSCSGRTTKDKLNTLGIKTCLPGWKSFETPTATEDTSTADRGPKRSRKKEDFADEAFSRKHRLLAVSESVAHLICRVEEIQERHGHWILHCVIGAAFCKSEYWNGKNFAPIRHPVTGVTPPPYLTFLGTKVFAAAAPFEAVEAEEGREKKEEE</sequence>
<dbReference type="SUPFAM" id="SSF50475">
    <property type="entry name" value="FMN-binding split barrel"/>
    <property type="match status" value="1"/>
</dbReference>
<keyword evidence="3" id="KW-1185">Reference proteome</keyword>
<dbReference type="InterPro" id="IPR012349">
    <property type="entry name" value="Split_barrel_FMN-bd"/>
</dbReference>